<dbReference type="Proteomes" id="UP000260828">
    <property type="component" value="Unassembled WGS sequence"/>
</dbReference>
<dbReference type="PANTHER" id="PTHR39673">
    <property type="entry name" value="TUNGSTEN FORMYLMETHANOFURAN DEHYDROGENASE, SUBUNIT C (FWDC)"/>
    <property type="match status" value="1"/>
</dbReference>
<dbReference type="EMBL" id="QVME01000003">
    <property type="protein sequence ID" value="RGE68385.1"/>
    <property type="molecule type" value="Genomic_DNA"/>
</dbReference>
<protein>
    <submittedName>
        <fullName evidence="2">Formylmethanofuran dehydrogenase subunit C</fullName>
    </submittedName>
    <submittedName>
        <fullName evidence="3">Glutamate synthase</fullName>
    </submittedName>
</protein>
<dbReference type="PIRSF" id="PIRSF006519">
    <property type="entry name" value="GOGAT_dom3"/>
    <property type="match status" value="1"/>
</dbReference>
<evidence type="ECO:0000313" key="5">
    <source>
        <dbReference type="Proteomes" id="UP000260828"/>
    </source>
</evidence>
<dbReference type="SUPFAM" id="SSF69336">
    <property type="entry name" value="Alpha subunit of glutamate synthase, C-terminal domain"/>
    <property type="match status" value="1"/>
</dbReference>
<evidence type="ECO:0000313" key="4">
    <source>
        <dbReference type="Proteomes" id="UP000095765"/>
    </source>
</evidence>
<feature type="domain" description="Glutamate synthase alpha subunit C-terminal" evidence="1">
    <location>
        <begin position="34"/>
        <end position="184"/>
    </location>
</feature>
<dbReference type="GeneID" id="72462953"/>
<reference evidence="2 4" key="1">
    <citation type="submission" date="2015-09" db="EMBL/GenBank/DDBJ databases">
        <authorList>
            <consortium name="Pathogen Informatics"/>
        </authorList>
    </citation>
    <scope>NUCLEOTIDE SEQUENCE [LARGE SCALE GENOMIC DNA]</scope>
    <source>
        <strain evidence="2 4">2789STDY5834939</strain>
    </source>
</reference>
<dbReference type="InterPro" id="IPR002489">
    <property type="entry name" value="Glu_synth_asu_C"/>
</dbReference>
<name>A0A174TM08_9FIRM</name>
<dbReference type="InterPro" id="IPR012061">
    <property type="entry name" value="Glu_synth_lsu_3"/>
</dbReference>
<dbReference type="AlphaFoldDB" id="A0A174TM08"/>
<evidence type="ECO:0000313" key="3">
    <source>
        <dbReference type="EMBL" id="RGE68385.1"/>
    </source>
</evidence>
<sequence length="247" mass="25858">MTVQTLCAASIDARGLDFRALNDALAAAQAPEIILTHVLGQRYLGDASSGRRIVIHGTPGNALGAYLDGSEIEVFGNAQDAVGDTMNAGSIIVHGSCGDAAGYAMRGGRILIQGDAGYRAGIHMKAYRDKIPQLVIGGAAGSFLGEYQAGGEIIVLNLEERKSPVGYFCGTGMHGGRIYLRGVHTGLDLPKQVLAQIAAPQALEAIRPALEAFCTAFGGSVDALLGQPFTLLTPDTKNPYRQLYTVL</sequence>
<dbReference type="PANTHER" id="PTHR39673:SF5">
    <property type="entry name" value="TUNGSTEN-CONTAINING FORMYLMETHANOFURAN DEHYDROGENASE 2 SUBUNIT C"/>
    <property type="match status" value="1"/>
</dbReference>
<organism evidence="2 4">
    <name type="scientific">Anaerotruncus colihominis</name>
    <dbReference type="NCBI Taxonomy" id="169435"/>
    <lineage>
        <taxon>Bacteria</taxon>
        <taxon>Bacillati</taxon>
        <taxon>Bacillota</taxon>
        <taxon>Clostridia</taxon>
        <taxon>Eubacteriales</taxon>
        <taxon>Oscillospiraceae</taxon>
        <taxon>Anaerotruncus</taxon>
    </lineage>
</organism>
<dbReference type="Proteomes" id="UP000095765">
    <property type="component" value="Unassembled WGS sequence"/>
</dbReference>
<dbReference type="OrthoDB" id="9803192at2"/>
<evidence type="ECO:0000259" key="1">
    <source>
        <dbReference type="Pfam" id="PF01493"/>
    </source>
</evidence>
<dbReference type="InterPro" id="IPR036485">
    <property type="entry name" value="Glu_synth_asu_C_sf"/>
</dbReference>
<dbReference type="RefSeq" id="WP_006873656.1">
    <property type="nucleotide sequence ID" value="NZ_CABIWA010000010.1"/>
</dbReference>
<dbReference type="GO" id="GO:0016491">
    <property type="term" value="F:oxidoreductase activity"/>
    <property type="evidence" value="ECO:0007669"/>
    <property type="project" value="InterPro"/>
</dbReference>
<dbReference type="EMBL" id="CZBE01000025">
    <property type="protein sequence ID" value="CUQ08625.1"/>
    <property type="molecule type" value="Genomic_DNA"/>
</dbReference>
<evidence type="ECO:0000313" key="2">
    <source>
        <dbReference type="EMBL" id="CUQ08625.1"/>
    </source>
</evidence>
<dbReference type="Gene3D" id="2.160.20.60">
    <property type="entry name" value="Glutamate synthase, alpha subunit, C-terminal domain"/>
    <property type="match status" value="1"/>
</dbReference>
<reference evidence="3 5" key="2">
    <citation type="submission" date="2018-08" db="EMBL/GenBank/DDBJ databases">
        <title>A genome reference for cultivated species of the human gut microbiota.</title>
        <authorList>
            <person name="Zou Y."/>
            <person name="Xue W."/>
            <person name="Luo G."/>
        </authorList>
    </citation>
    <scope>NUCLEOTIDE SEQUENCE [LARGE SCALE GENOMIC DNA]</scope>
    <source>
        <strain evidence="3 5">TF05-12AC</strain>
    </source>
</reference>
<accession>A0A174TM08</accession>
<dbReference type="Pfam" id="PF01493">
    <property type="entry name" value="GXGXG"/>
    <property type="match status" value="1"/>
</dbReference>
<proteinExistence type="predicted"/>
<gene>
    <name evidence="3" type="ORF">DXC40_08630</name>
    <name evidence="2" type="ORF">ERS852551_03055</name>
</gene>